<comment type="caution">
    <text evidence="1">The sequence shown here is derived from an EMBL/GenBank/DDBJ whole genome shotgun (WGS) entry which is preliminary data.</text>
</comment>
<dbReference type="PANTHER" id="PTHR31531">
    <property type="entry name" value="E3 UBIQUITIN-PROTEIN LIGASE E3D FAMILY MEMBER"/>
    <property type="match status" value="1"/>
</dbReference>
<proteinExistence type="predicted"/>
<dbReference type="PANTHER" id="PTHR31531:SF2">
    <property type="entry name" value="E3 UBIQUITIN-PROTEIN LIGASE E3D"/>
    <property type="match status" value="1"/>
</dbReference>
<keyword evidence="2" id="KW-1185">Reference proteome</keyword>
<gene>
    <name evidence="1" type="ORF">CT0861_08343</name>
</gene>
<dbReference type="GO" id="GO:0000151">
    <property type="term" value="C:ubiquitin ligase complex"/>
    <property type="evidence" value="ECO:0007669"/>
    <property type="project" value="TreeGrafter"/>
</dbReference>
<dbReference type="GO" id="GO:0005634">
    <property type="term" value="C:nucleus"/>
    <property type="evidence" value="ECO:0007669"/>
    <property type="project" value="TreeGrafter"/>
</dbReference>
<dbReference type="GO" id="GO:0043161">
    <property type="term" value="P:proteasome-mediated ubiquitin-dependent protein catabolic process"/>
    <property type="evidence" value="ECO:0007669"/>
    <property type="project" value="TreeGrafter"/>
</dbReference>
<dbReference type="GO" id="GO:0000209">
    <property type="term" value="P:protein polyubiquitination"/>
    <property type="evidence" value="ECO:0007669"/>
    <property type="project" value="TreeGrafter"/>
</dbReference>
<dbReference type="GO" id="GO:0005829">
    <property type="term" value="C:cytosol"/>
    <property type="evidence" value="ECO:0007669"/>
    <property type="project" value="TreeGrafter"/>
</dbReference>
<evidence type="ECO:0000313" key="1">
    <source>
        <dbReference type="EMBL" id="KZL76033.1"/>
    </source>
</evidence>
<dbReference type="GO" id="GO:0006513">
    <property type="term" value="P:protein monoubiquitination"/>
    <property type="evidence" value="ECO:0007669"/>
    <property type="project" value="TreeGrafter"/>
</dbReference>
<dbReference type="EMBL" id="LFIV01000018">
    <property type="protein sequence ID" value="KZL76033.1"/>
    <property type="molecule type" value="Genomic_DNA"/>
</dbReference>
<evidence type="ECO:0000313" key="2">
    <source>
        <dbReference type="Proteomes" id="UP000076552"/>
    </source>
</evidence>
<protein>
    <submittedName>
        <fullName evidence="1">Ubiquitin-conjugating enzyme E2C-binding protein</fullName>
    </submittedName>
</protein>
<dbReference type="GO" id="GO:0031624">
    <property type="term" value="F:ubiquitin conjugating enzyme binding"/>
    <property type="evidence" value="ECO:0007669"/>
    <property type="project" value="TreeGrafter"/>
</dbReference>
<dbReference type="AlphaFoldDB" id="A0A166WVR3"/>
<dbReference type="GO" id="GO:0030332">
    <property type="term" value="F:cyclin binding"/>
    <property type="evidence" value="ECO:0007669"/>
    <property type="project" value="TreeGrafter"/>
</dbReference>
<dbReference type="InterPro" id="IPR019193">
    <property type="entry name" value="UBQ-conj_enz_E2-bd_prot"/>
</dbReference>
<sequence length="407" mass="43025">MPSQQTPRIYAELLTNIRQLSIAVSLPSPAGGHTHGLVTPDGATLQLQHAGAQTSFPLPGRVHAQGAALPTPPPASRTLSWRLPLAVDASAPPPTRSPLDEPVPWTARDLAPGSAVTCRSCAAPLVPEGRAGEWKDLPSENWAEMMDFWHCHKPTDHEHGGEHEHLAKRGYGANSSIAAQPGIGMVDLTSFLFSESDCTGLELSSSPSHDAASDTSSAVLAGESDPPPRMLYVFCSGCTAHVGFFNVAISSVVLLKWQVSCQTTSPSAPPSSSECLAATLIATLSRSGSSKSVVVPTFQSPQGATADAESSPALHLWILNSNIAYASSRRGGKRSAIKLLYREITQGEADSMLESMTSDVQEVNLPTADIAEAAQGLKASSELLPPSERVFKEWNVGLLDKWEAGSR</sequence>
<name>A0A166WVR3_9PEZI</name>
<accession>A0A166WVR3</accession>
<dbReference type="Proteomes" id="UP000076552">
    <property type="component" value="Unassembled WGS sequence"/>
</dbReference>
<dbReference type="STRING" id="708197.A0A166WVR3"/>
<dbReference type="GO" id="GO:0061630">
    <property type="term" value="F:ubiquitin protein ligase activity"/>
    <property type="evidence" value="ECO:0007669"/>
    <property type="project" value="TreeGrafter"/>
</dbReference>
<reference evidence="1 2" key="1">
    <citation type="submission" date="2015-06" db="EMBL/GenBank/DDBJ databases">
        <title>Survival trade-offs in plant roots during colonization by closely related pathogenic and mutualistic fungi.</title>
        <authorList>
            <person name="Hacquard S."/>
            <person name="Kracher B."/>
            <person name="Hiruma K."/>
            <person name="Weinman A."/>
            <person name="Muench P."/>
            <person name="Garrido Oter R."/>
            <person name="Ver Loren van Themaat E."/>
            <person name="Dallerey J.-F."/>
            <person name="Damm U."/>
            <person name="Henrissat B."/>
            <person name="Lespinet O."/>
            <person name="Thon M."/>
            <person name="Kemen E."/>
            <person name="McHardy A.C."/>
            <person name="Schulze-Lefert P."/>
            <person name="O'Connell R.J."/>
        </authorList>
    </citation>
    <scope>NUCLEOTIDE SEQUENCE [LARGE SCALE GENOMIC DNA]</scope>
    <source>
        <strain evidence="1 2">0861</strain>
    </source>
</reference>
<organism evidence="1 2">
    <name type="scientific">Colletotrichum tofieldiae</name>
    <dbReference type="NCBI Taxonomy" id="708197"/>
    <lineage>
        <taxon>Eukaryota</taxon>
        <taxon>Fungi</taxon>
        <taxon>Dikarya</taxon>
        <taxon>Ascomycota</taxon>
        <taxon>Pezizomycotina</taxon>
        <taxon>Sordariomycetes</taxon>
        <taxon>Hypocreomycetidae</taxon>
        <taxon>Glomerellales</taxon>
        <taxon>Glomerellaceae</taxon>
        <taxon>Colletotrichum</taxon>
        <taxon>Colletotrichum spaethianum species complex</taxon>
    </lineage>
</organism>
<dbReference type="Pfam" id="PF09814">
    <property type="entry name" value="HECT_2"/>
    <property type="match status" value="1"/>
</dbReference>
<dbReference type="GO" id="GO:0051865">
    <property type="term" value="P:protein autoubiquitination"/>
    <property type="evidence" value="ECO:0007669"/>
    <property type="project" value="TreeGrafter"/>
</dbReference>